<keyword evidence="1" id="KW-0456">Lyase</keyword>
<evidence type="ECO:0000313" key="3">
    <source>
        <dbReference type="EMBL" id="STO98279.1"/>
    </source>
</evidence>
<dbReference type="GO" id="GO:0019698">
    <property type="term" value="P:D-galacturonate catabolic process"/>
    <property type="evidence" value="ECO:0007669"/>
    <property type="project" value="TreeGrafter"/>
</dbReference>
<feature type="domain" description="SAF" evidence="2">
    <location>
        <begin position="26"/>
        <end position="103"/>
    </location>
</feature>
<dbReference type="STRING" id="673.AL542_00735"/>
<dbReference type="PANTHER" id="PTHR30536:SF5">
    <property type="entry name" value="ALTRONATE DEHYDRATASE"/>
    <property type="match status" value="1"/>
</dbReference>
<accession>A0A377J7J6</accession>
<dbReference type="AlphaFoldDB" id="A0A377J7J6"/>
<dbReference type="RefSeq" id="WP_275874270.1">
    <property type="nucleotide sequence ID" value="NZ_CP035691.1"/>
</dbReference>
<sequence length="107" mass="11763">MRFNTPIQKEMKMQAPDFLVHDSSDTVGVIVVEGLEAGQTLTGWVMDTDETIEVRALDAIPLGHKVALSDIKNGDTIIKYDNDIGKAVADIAKGGHVHVHNVKTKRW</sequence>
<dbReference type="GO" id="GO:0016829">
    <property type="term" value="F:lyase activity"/>
    <property type="evidence" value="ECO:0007669"/>
    <property type="project" value="UniProtKB-KW"/>
</dbReference>
<dbReference type="EMBL" id="UGHD01000003">
    <property type="protein sequence ID" value="STO98279.1"/>
    <property type="molecule type" value="Genomic_DNA"/>
</dbReference>
<dbReference type="Gene3D" id="2.30.130.110">
    <property type="match status" value="1"/>
</dbReference>
<gene>
    <name evidence="3" type="ORF">NCTC11645_03264</name>
</gene>
<evidence type="ECO:0000313" key="4">
    <source>
        <dbReference type="Proteomes" id="UP000254512"/>
    </source>
</evidence>
<dbReference type="SMART" id="SM00858">
    <property type="entry name" value="SAF"/>
    <property type="match status" value="1"/>
</dbReference>
<dbReference type="Proteomes" id="UP000254512">
    <property type="component" value="Unassembled WGS sequence"/>
</dbReference>
<dbReference type="CDD" id="cd11613">
    <property type="entry name" value="SAF_AH_GD"/>
    <property type="match status" value="1"/>
</dbReference>
<evidence type="ECO:0000259" key="2">
    <source>
        <dbReference type="SMART" id="SM00858"/>
    </source>
</evidence>
<organism evidence="3 4">
    <name type="scientific">Grimontia hollisae</name>
    <name type="common">Vibrio hollisae</name>
    <dbReference type="NCBI Taxonomy" id="673"/>
    <lineage>
        <taxon>Bacteria</taxon>
        <taxon>Pseudomonadati</taxon>
        <taxon>Pseudomonadota</taxon>
        <taxon>Gammaproteobacteria</taxon>
        <taxon>Vibrionales</taxon>
        <taxon>Vibrionaceae</taxon>
        <taxon>Grimontia</taxon>
    </lineage>
</organism>
<dbReference type="InterPro" id="IPR013974">
    <property type="entry name" value="SAF"/>
</dbReference>
<evidence type="ECO:0000256" key="1">
    <source>
        <dbReference type="ARBA" id="ARBA00023239"/>
    </source>
</evidence>
<dbReference type="InterPro" id="IPR052172">
    <property type="entry name" value="UxaA_altronate/galactarate_dh"/>
</dbReference>
<dbReference type="PANTHER" id="PTHR30536">
    <property type="entry name" value="ALTRONATE/GALACTARATE DEHYDRATASE"/>
    <property type="match status" value="1"/>
</dbReference>
<dbReference type="InterPro" id="IPR044144">
    <property type="entry name" value="SAF_UxaA/GarD"/>
</dbReference>
<name>A0A377J7J6_GRIHO</name>
<protein>
    <submittedName>
        <fullName evidence="3">Galactarate dehydratase</fullName>
    </submittedName>
</protein>
<proteinExistence type="predicted"/>
<reference evidence="3 4" key="1">
    <citation type="submission" date="2018-06" db="EMBL/GenBank/DDBJ databases">
        <authorList>
            <consortium name="Pathogen Informatics"/>
            <person name="Doyle S."/>
        </authorList>
    </citation>
    <scope>NUCLEOTIDE SEQUENCE [LARGE SCALE GENOMIC DNA]</scope>
    <source>
        <strain evidence="3 4">NCTC11645</strain>
    </source>
</reference>